<dbReference type="InterPro" id="IPR039425">
    <property type="entry name" value="RNA_pol_sigma-70-like"/>
</dbReference>
<dbReference type="NCBIfam" id="TIGR02937">
    <property type="entry name" value="sigma70-ECF"/>
    <property type="match status" value="1"/>
</dbReference>
<dbReference type="InterPro" id="IPR036388">
    <property type="entry name" value="WH-like_DNA-bd_sf"/>
</dbReference>
<evidence type="ECO:0000259" key="6">
    <source>
        <dbReference type="Pfam" id="PF08281"/>
    </source>
</evidence>
<sequence>MGIDVTQILHGVNDKNEKAWKSVFTYYYAALCSYADRIIRDAVVAEDLVQEVLMNVWKSERKFPQVNDLTYYLYRSTYNQAMMHLRREKFQERYVQQVLQEESDFTDEEFAETVREELVRQLYFYIDELPEERRKIILLSIKGYSGNQIAEELGISINTIKTQKNRGFKYLREKMKDSAHLFWLTVFLS</sequence>
<evidence type="ECO:0000256" key="2">
    <source>
        <dbReference type="ARBA" id="ARBA00023015"/>
    </source>
</evidence>
<comment type="similarity">
    <text evidence="1">Belongs to the sigma-70 factor family. ECF subfamily.</text>
</comment>
<dbReference type="Pfam" id="PF08281">
    <property type="entry name" value="Sigma70_r4_2"/>
    <property type="match status" value="1"/>
</dbReference>
<evidence type="ECO:0000313" key="7">
    <source>
        <dbReference type="EMBL" id="MBC5621231.1"/>
    </source>
</evidence>
<dbReference type="Proteomes" id="UP000646484">
    <property type="component" value="Unassembled WGS sequence"/>
</dbReference>
<proteinExistence type="inferred from homology"/>
<protein>
    <submittedName>
        <fullName evidence="7">RNA polymerase sigma-70 factor</fullName>
    </submittedName>
</protein>
<accession>A0ABR7CZY8</accession>
<dbReference type="Gene3D" id="1.10.1740.10">
    <property type="match status" value="1"/>
</dbReference>
<dbReference type="EMBL" id="JACOOH010000003">
    <property type="protein sequence ID" value="MBC5621231.1"/>
    <property type="molecule type" value="Genomic_DNA"/>
</dbReference>
<evidence type="ECO:0000259" key="5">
    <source>
        <dbReference type="Pfam" id="PF04542"/>
    </source>
</evidence>
<feature type="domain" description="RNA polymerase sigma factor 70 region 4 type 2" evidence="6">
    <location>
        <begin position="121"/>
        <end position="170"/>
    </location>
</feature>
<dbReference type="SUPFAM" id="SSF88946">
    <property type="entry name" value="Sigma2 domain of RNA polymerase sigma factors"/>
    <property type="match status" value="1"/>
</dbReference>
<evidence type="ECO:0000313" key="8">
    <source>
        <dbReference type="Proteomes" id="UP000646484"/>
    </source>
</evidence>
<keyword evidence="2" id="KW-0805">Transcription regulation</keyword>
<gene>
    <name evidence="7" type="ORF">H8S64_08980</name>
</gene>
<dbReference type="RefSeq" id="WP_186975790.1">
    <property type="nucleotide sequence ID" value="NZ_JACOOH010000003.1"/>
</dbReference>
<evidence type="ECO:0000256" key="1">
    <source>
        <dbReference type="ARBA" id="ARBA00010641"/>
    </source>
</evidence>
<evidence type="ECO:0000256" key="4">
    <source>
        <dbReference type="ARBA" id="ARBA00023163"/>
    </source>
</evidence>
<dbReference type="InterPro" id="IPR007627">
    <property type="entry name" value="RNA_pol_sigma70_r2"/>
</dbReference>
<dbReference type="PANTHER" id="PTHR43133">
    <property type="entry name" value="RNA POLYMERASE ECF-TYPE SIGMA FACTO"/>
    <property type="match status" value="1"/>
</dbReference>
<dbReference type="SUPFAM" id="SSF88659">
    <property type="entry name" value="Sigma3 and sigma4 domains of RNA polymerase sigma factors"/>
    <property type="match status" value="1"/>
</dbReference>
<dbReference type="PANTHER" id="PTHR43133:SF46">
    <property type="entry name" value="RNA POLYMERASE SIGMA-70 FACTOR ECF SUBFAMILY"/>
    <property type="match status" value="1"/>
</dbReference>
<dbReference type="Gene3D" id="1.10.10.10">
    <property type="entry name" value="Winged helix-like DNA-binding domain superfamily/Winged helix DNA-binding domain"/>
    <property type="match status" value="1"/>
</dbReference>
<dbReference type="InterPro" id="IPR013249">
    <property type="entry name" value="RNA_pol_sigma70_r4_t2"/>
</dbReference>
<dbReference type="Pfam" id="PF04542">
    <property type="entry name" value="Sigma70_r2"/>
    <property type="match status" value="1"/>
</dbReference>
<name>A0ABR7CZY8_9BACT</name>
<keyword evidence="4" id="KW-0804">Transcription</keyword>
<dbReference type="InterPro" id="IPR014327">
    <property type="entry name" value="RNA_pol_sigma70_bacteroid"/>
</dbReference>
<keyword evidence="3" id="KW-0731">Sigma factor</keyword>
<keyword evidence="8" id="KW-1185">Reference proteome</keyword>
<reference evidence="7 8" key="1">
    <citation type="submission" date="2020-08" db="EMBL/GenBank/DDBJ databases">
        <title>Genome public.</title>
        <authorList>
            <person name="Liu C."/>
            <person name="Sun Q."/>
        </authorList>
    </citation>
    <scope>NUCLEOTIDE SEQUENCE [LARGE SCALE GENOMIC DNA]</scope>
    <source>
        <strain evidence="7 8">NSJ-56</strain>
    </source>
</reference>
<comment type="caution">
    <text evidence="7">The sequence shown here is derived from an EMBL/GenBank/DDBJ whole genome shotgun (WGS) entry which is preliminary data.</text>
</comment>
<feature type="domain" description="RNA polymerase sigma-70 region 2" evidence="5">
    <location>
        <begin position="24"/>
        <end position="89"/>
    </location>
</feature>
<evidence type="ECO:0000256" key="3">
    <source>
        <dbReference type="ARBA" id="ARBA00023082"/>
    </source>
</evidence>
<organism evidence="7 8">
    <name type="scientific">Butyricimonas hominis</name>
    <dbReference type="NCBI Taxonomy" id="2763032"/>
    <lineage>
        <taxon>Bacteria</taxon>
        <taxon>Pseudomonadati</taxon>
        <taxon>Bacteroidota</taxon>
        <taxon>Bacteroidia</taxon>
        <taxon>Bacteroidales</taxon>
        <taxon>Odoribacteraceae</taxon>
        <taxon>Butyricimonas</taxon>
    </lineage>
</organism>
<dbReference type="InterPro" id="IPR013325">
    <property type="entry name" value="RNA_pol_sigma_r2"/>
</dbReference>
<dbReference type="InterPro" id="IPR013324">
    <property type="entry name" value="RNA_pol_sigma_r3/r4-like"/>
</dbReference>
<dbReference type="NCBIfam" id="TIGR02985">
    <property type="entry name" value="Sig70_bacteroi1"/>
    <property type="match status" value="1"/>
</dbReference>
<dbReference type="InterPro" id="IPR014284">
    <property type="entry name" value="RNA_pol_sigma-70_dom"/>
</dbReference>